<sequence length="298" mass="33318">MKRLILIHGRSQEDKDALELKTIWVTAWQNGLAKSNLALPISEDRIRFIYYGNTLRDMCEGLPASKAADVIYRGANAGADDRERLQELLLAYLTGLGIEPAQVDAVQRRVTGNEVVERGPQNWAWVQAVIRTIDAHVPGAGTLIAMITNDVHQYLSKDSFRSVIEDGIIAALSEEEESVIVAHSLGTIVAYKLLHRLSQSGAWKVPVFVTLGSPLAINAIRERLRPIRHPSCVSQWYNARDPKDVVALYPLDRDHFKVTPEVDDSSHVSNWKNNRHGIEGYLDDERVARRIVDALSEG</sequence>
<protein>
    <recommendedName>
        <fullName evidence="3">Alpha/beta hydrolase</fullName>
    </recommendedName>
</protein>
<evidence type="ECO:0000313" key="2">
    <source>
        <dbReference type="Proteomes" id="UP000324973"/>
    </source>
</evidence>
<dbReference type="EMBL" id="VTFT01000001">
    <property type="protein sequence ID" value="TYT26177.1"/>
    <property type="molecule type" value="Genomic_DNA"/>
</dbReference>
<evidence type="ECO:0000313" key="1">
    <source>
        <dbReference type="EMBL" id="TYT26177.1"/>
    </source>
</evidence>
<gene>
    <name evidence="1" type="ORF">FZO89_07840</name>
</gene>
<dbReference type="OrthoDB" id="3483116at2"/>
<dbReference type="AlphaFoldDB" id="A0A5D4XNC2"/>
<proteinExistence type="predicted"/>
<keyword evidence="2" id="KW-1185">Reference proteome</keyword>
<name>A0A5D4XNC2_9GAMM</name>
<dbReference type="SUPFAM" id="SSF53474">
    <property type="entry name" value="alpha/beta-Hydrolases"/>
    <property type="match status" value="1"/>
</dbReference>
<evidence type="ECO:0008006" key="3">
    <source>
        <dbReference type="Google" id="ProtNLM"/>
    </source>
</evidence>
<dbReference type="Proteomes" id="UP000324973">
    <property type="component" value="Unassembled WGS sequence"/>
</dbReference>
<organism evidence="1 2">
    <name type="scientific">Luteimonas viscosa</name>
    <dbReference type="NCBI Taxonomy" id="1132694"/>
    <lineage>
        <taxon>Bacteria</taxon>
        <taxon>Pseudomonadati</taxon>
        <taxon>Pseudomonadota</taxon>
        <taxon>Gammaproteobacteria</taxon>
        <taxon>Lysobacterales</taxon>
        <taxon>Lysobacteraceae</taxon>
        <taxon>Luteimonas</taxon>
    </lineage>
</organism>
<dbReference type="InterPro" id="IPR029058">
    <property type="entry name" value="AB_hydrolase_fold"/>
</dbReference>
<reference evidence="1 2" key="1">
    <citation type="submission" date="2019-08" db="EMBL/GenBank/DDBJ databases">
        <title>Luteimonas viscosus sp. nov., isolated from soil of a sunflower field.</title>
        <authorList>
            <person name="Jianli Z."/>
            <person name="Ying Z."/>
        </authorList>
    </citation>
    <scope>NUCLEOTIDE SEQUENCE [LARGE SCALE GENOMIC DNA]</scope>
    <source>
        <strain evidence="1 2">XBU10</strain>
    </source>
</reference>
<comment type="caution">
    <text evidence="1">The sequence shown here is derived from an EMBL/GenBank/DDBJ whole genome shotgun (WGS) entry which is preliminary data.</text>
</comment>
<dbReference type="Gene3D" id="3.40.50.1820">
    <property type="entry name" value="alpha/beta hydrolase"/>
    <property type="match status" value="1"/>
</dbReference>
<dbReference type="RefSeq" id="WP_149102727.1">
    <property type="nucleotide sequence ID" value="NZ_VTFT01000001.1"/>
</dbReference>
<accession>A0A5D4XNC2</accession>